<gene>
    <name evidence="3" type="ORF">FQB35_10425</name>
</gene>
<keyword evidence="1" id="KW-0472">Membrane</keyword>
<name>A0A5C0SDT6_CRATE</name>
<sequence length="255" mass="29915">MSETIEEKIKSLSDDELLKLYEKFYSEYTDAALRYAKKEIEQRNISMEIWYYGKDDKRFGPVSRDKIFRMAEEGTLRHDDYIWHEGMKDWLKAKKIPGIKFKEEINENKKSFREPPPLPNKGENTREKINNNFTEGIKIAATLFYIEGAIWSIIALLQVFYVITYGYFETAILAGWNIVMTTITFFIGNGIWKRKSWGYSWGIGTSVLGLFWYGIEILSEQDYIALIFIPIYVAIIILLKKNKEVFLSKENSTII</sequence>
<feature type="transmembrane region" description="Helical" evidence="1">
    <location>
        <begin position="221"/>
        <end position="239"/>
    </location>
</feature>
<organism evidence="3 4">
    <name type="scientific">Crassaminicella thermophila</name>
    <dbReference type="NCBI Taxonomy" id="2599308"/>
    <lineage>
        <taxon>Bacteria</taxon>
        <taxon>Bacillati</taxon>
        <taxon>Bacillota</taxon>
        <taxon>Clostridia</taxon>
        <taxon>Eubacteriales</taxon>
        <taxon>Clostridiaceae</taxon>
        <taxon>Crassaminicella</taxon>
    </lineage>
</organism>
<evidence type="ECO:0000313" key="4">
    <source>
        <dbReference type="Proteomes" id="UP000324646"/>
    </source>
</evidence>
<evidence type="ECO:0000256" key="1">
    <source>
        <dbReference type="SAM" id="Phobius"/>
    </source>
</evidence>
<feature type="transmembrane region" description="Helical" evidence="1">
    <location>
        <begin position="174"/>
        <end position="192"/>
    </location>
</feature>
<feature type="domain" description="GYF" evidence="2">
    <location>
        <begin position="50"/>
        <end position="98"/>
    </location>
</feature>
<evidence type="ECO:0000259" key="2">
    <source>
        <dbReference type="Pfam" id="PF14237"/>
    </source>
</evidence>
<dbReference type="EMBL" id="CP042243">
    <property type="protein sequence ID" value="QEK12713.1"/>
    <property type="molecule type" value="Genomic_DNA"/>
</dbReference>
<reference evidence="3 4" key="1">
    <citation type="submission" date="2019-07" db="EMBL/GenBank/DDBJ databases">
        <title>Complete genome of Crassaminicella thermophila SY095.</title>
        <authorList>
            <person name="Li X."/>
        </authorList>
    </citation>
    <scope>NUCLEOTIDE SEQUENCE [LARGE SCALE GENOMIC DNA]</scope>
    <source>
        <strain evidence="3 4">SY095</strain>
    </source>
</reference>
<dbReference type="Proteomes" id="UP000324646">
    <property type="component" value="Chromosome"/>
</dbReference>
<evidence type="ECO:0000313" key="3">
    <source>
        <dbReference type="EMBL" id="QEK12713.1"/>
    </source>
</evidence>
<accession>A0A5C0SDT6</accession>
<dbReference type="Pfam" id="PF14237">
    <property type="entry name" value="GYF_2"/>
    <property type="match status" value="1"/>
</dbReference>
<keyword evidence="4" id="KW-1185">Reference proteome</keyword>
<proteinExistence type="predicted"/>
<dbReference type="RefSeq" id="WP_148809859.1">
    <property type="nucleotide sequence ID" value="NZ_CP042243.1"/>
</dbReference>
<keyword evidence="1" id="KW-1133">Transmembrane helix</keyword>
<dbReference type="AlphaFoldDB" id="A0A5C0SDT6"/>
<feature type="transmembrane region" description="Helical" evidence="1">
    <location>
        <begin position="148"/>
        <end position="168"/>
    </location>
</feature>
<dbReference type="KEGG" id="crs:FQB35_10425"/>
<dbReference type="InterPro" id="IPR025640">
    <property type="entry name" value="GYF_2"/>
</dbReference>
<dbReference type="OrthoDB" id="192868at2"/>
<feature type="transmembrane region" description="Helical" evidence="1">
    <location>
        <begin position="199"/>
        <end position="215"/>
    </location>
</feature>
<keyword evidence="1" id="KW-0812">Transmembrane</keyword>
<protein>
    <submittedName>
        <fullName evidence="3">DUF4339 domain-containing protein</fullName>
    </submittedName>
</protein>